<evidence type="ECO:0000256" key="1">
    <source>
        <dbReference type="ARBA" id="ARBA00022741"/>
    </source>
</evidence>
<feature type="transmembrane region" description="Helical" evidence="3">
    <location>
        <begin position="12"/>
        <end position="37"/>
    </location>
</feature>
<dbReference type="EMBL" id="HBIP01007687">
    <property type="protein sequence ID" value="CAE0489048.1"/>
    <property type="molecule type" value="Transcribed_RNA"/>
</dbReference>
<sequence length="101" mass="10927">MFALCVHGMAYVCIYSVAFTLFALCVHGMAYVCIYIVRSLCAWHGICVDFMAVHVSSNSQGVVNPDEAVALGAAVQAGVLQGEVKDLMIIDQWQVRGGKEE</sequence>
<dbReference type="AlphaFoldDB" id="A0A7S3QQB9"/>
<keyword evidence="3" id="KW-1133">Transmembrane helix</keyword>
<dbReference type="InterPro" id="IPR013126">
    <property type="entry name" value="Hsp_70_fam"/>
</dbReference>
<evidence type="ECO:0000313" key="4">
    <source>
        <dbReference type="EMBL" id="CAE0489048.1"/>
    </source>
</evidence>
<keyword evidence="3" id="KW-0472">Membrane</keyword>
<dbReference type="SUPFAM" id="SSF53067">
    <property type="entry name" value="Actin-like ATPase domain"/>
    <property type="match status" value="1"/>
</dbReference>
<protein>
    <submittedName>
        <fullName evidence="4">Uncharacterized protein</fullName>
    </submittedName>
</protein>
<accession>A0A7S3QQB9</accession>
<evidence type="ECO:0000256" key="2">
    <source>
        <dbReference type="ARBA" id="ARBA00022840"/>
    </source>
</evidence>
<reference evidence="4" key="1">
    <citation type="submission" date="2021-01" db="EMBL/GenBank/DDBJ databases">
        <authorList>
            <person name="Corre E."/>
            <person name="Pelletier E."/>
            <person name="Niang G."/>
            <person name="Scheremetjew M."/>
            <person name="Finn R."/>
            <person name="Kale V."/>
            <person name="Holt S."/>
            <person name="Cochrane G."/>
            <person name="Meng A."/>
            <person name="Brown T."/>
            <person name="Cohen L."/>
        </authorList>
    </citation>
    <scope>NUCLEOTIDE SEQUENCE</scope>
    <source>
        <strain evidence="4">CCMP1320</strain>
    </source>
</reference>
<keyword evidence="2" id="KW-0067">ATP-binding</keyword>
<gene>
    <name evidence="4" type="ORF">DTER00134_LOCUS4118</name>
</gene>
<dbReference type="Pfam" id="PF00012">
    <property type="entry name" value="HSP70"/>
    <property type="match status" value="1"/>
</dbReference>
<name>A0A7S3QQB9_DUNTE</name>
<keyword evidence="3" id="KW-0812">Transmembrane</keyword>
<dbReference type="PRINTS" id="PR00301">
    <property type="entry name" value="HEATSHOCK70"/>
</dbReference>
<organism evidence="4">
    <name type="scientific">Dunaliella tertiolecta</name>
    <name type="common">Green alga</name>
    <dbReference type="NCBI Taxonomy" id="3047"/>
    <lineage>
        <taxon>Eukaryota</taxon>
        <taxon>Viridiplantae</taxon>
        <taxon>Chlorophyta</taxon>
        <taxon>core chlorophytes</taxon>
        <taxon>Chlorophyceae</taxon>
        <taxon>CS clade</taxon>
        <taxon>Chlamydomonadales</taxon>
        <taxon>Dunaliellaceae</taxon>
        <taxon>Dunaliella</taxon>
    </lineage>
</organism>
<dbReference type="GO" id="GO:0140662">
    <property type="term" value="F:ATP-dependent protein folding chaperone"/>
    <property type="evidence" value="ECO:0007669"/>
    <property type="project" value="InterPro"/>
</dbReference>
<keyword evidence="1" id="KW-0547">Nucleotide-binding</keyword>
<evidence type="ECO:0000256" key="3">
    <source>
        <dbReference type="SAM" id="Phobius"/>
    </source>
</evidence>
<dbReference type="GO" id="GO:0005524">
    <property type="term" value="F:ATP binding"/>
    <property type="evidence" value="ECO:0007669"/>
    <property type="project" value="UniProtKB-KW"/>
</dbReference>
<dbReference type="InterPro" id="IPR043129">
    <property type="entry name" value="ATPase_NBD"/>
</dbReference>
<proteinExistence type="predicted"/>